<feature type="region of interest" description="Disordered" evidence="1">
    <location>
        <begin position="43"/>
        <end position="69"/>
    </location>
</feature>
<dbReference type="AlphaFoldDB" id="A0ABD1SRM9"/>
<evidence type="ECO:0000313" key="3">
    <source>
        <dbReference type="Proteomes" id="UP001604277"/>
    </source>
</evidence>
<name>A0ABD1SRM9_9LAMI</name>
<reference evidence="3" key="1">
    <citation type="submission" date="2024-07" db="EMBL/GenBank/DDBJ databases">
        <title>Two chromosome-level genome assemblies of Korean endemic species Abeliophyllum distichum and Forsythia ovata (Oleaceae).</title>
        <authorList>
            <person name="Jang H."/>
        </authorList>
    </citation>
    <scope>NUCLEOTIDE SEQUENCE [LARGE SCALE GENOMIC DNA]</scope>
</reference>
<sequence length="100" mass="10851">MDGRKKRLALNGLAYAPARPKASQNFGLLKEFYQTALKALEEAKNKKASSANIENRSKNRRQKGALEPKANCPVEEGVFVYPGVEISEPLAPAGEPILGV</sequence>
<organism evidence="2 3">
    <name type="scientific">Forsythia ovata</name>
    <dbReference type="NCBI Taxonomy" id="205694"/>
    <lineage>
        <taxon>Eukaryota</taxon>
        <taxon>Viridiplantae</taxon>
        <taxon>Streptophyta</taxon>
        <taxon>Embryophyta</taxon>
        <taxon>Tracheophyta</taxon>
        <taxon>Spermatophyta</taxon>
        <taxon>Magnoliopsida</taxon>
        <taxon>eudicotyledons</taxon>
        <taxon>Gunneridae</taxon>
        <taxon>Pentapetalae</taxon>
        <taxon>asterids</taxon>
        <taxon>lamiids</taxon>
        <taxon>Lamiales</taxon>
        <taxon>Oleaceae</taxon>
        <taxon>Forsythieae</taxon>
        <taxon>Forsythia</taxon>
    </lineage>
</organism>
<comment type="caution">
    <text evidence="2">The sequence shown here is derived from an EMBL/GenBank/DDBJ whole genome shotgun (WGS) entry which is preliminary data.</text>
</comment>
<protein>
    <submittedName>
        <fullName evidence="2">Uncharacterized protein</fullName>
    </submittedName>
</protein>
<dbReference type="Proteomes" id="UP001604277">
    <property type="component" value="Unassembled WGS sequence"/>
</dbReference>
<gene>
    <name evidence="2" type="ORF">Fot_37215</name>
</gene>
<dbReference type="EMBL" id="JBFOLJ010000010">
    <property type="protein sequence ID" value="KAL2503367.1"/>
    <property type="molecule type" value="Genomic_DNA"/>
</dbReference>
<proteinExistence type="predicted"/>
<accession>A0ABD1SRM9</accession>
<evidence type="ECO:0000313" key="2">
    <source>
        <dbReference type="EMBL" id="KAL2503367.1"/>
    </source>
</evidence>
<evidence type="ECO:0000256" key="1">
    <source>
        <dbReference type="SAM" id="MobiDB-lite"/>
    </source>
</evidence>
<keyword evidence="3" id="KW-1185">Reference proteome</keyword>